<dbReference type="EMBL" id="SGJD01003111">
    <property type="protein sequence ID" value="KAB0393593.1"/>
    <property type="molecule type" value="Genomic_DNA"/>
</dbReference>
<accession>A0A643C002</accession>
<reference evidence="3 4" key="1">
    <citation type="journal article" date="2019" name="PLoS ONE">
        <title>Genomic analyses reveal an absence of contemporary introgressive admixture between fin whales and blue whales, despite known hybrids.</title>
        <authorList>
            <person name="Westbury M.V."/>
            <person name="Petersen B."/>
            <person name="Lorenzen E.D."/>
        </authorList>
    </citation>
    <scope>NUCLEOTIDE SEQUENCE [LARGE SCALE GENOMIC DNA]</scope>
    <source>
        <strain evidence="3">FinWhale-01</strain>
    </source>
</reference>
<dbReference type="AlphaFoldDB" id="A0A643C002"/>
<gene>
    <name evidence="3" type="ORF">E2I00_011828</name>
</gene>
<dbReference type="Proteomes" id="UP000437017">
    <property type="component" value="Unassembled WGS sequence"/>
</dbReference>
<evidence type="ECO:0000313" key="4">
    <source>
        <dbReference type="Proteomes" id="UP000437017"/>
    </source>
</evidence>
<organism evidence="3 4">
    <name type="scientific">Balaenoptera physalus</name>
    <name type="common">Fin whale</name>
    <name type="synonym">Balaena physalus</name>
    <dbReference type="NCBI Taxonomy" id="9770"/>
    <lineage>
        <taxon>Eukaryota</taxon>
        <taxon>Metazoa</taxon>
        <taxon>Chordata</taxon>
        <taxon>Craniata</taxon>
        <taxon>Vertebrata</taxon>
        <taxon>Euteleostomi</taxon>
        <taxon>Mammalia</taxon>
        <taxon>Eutheria</taxon>
        <taxon>Laurasiatheria</taxon>
        <taxon>Artiodactyla</taxon>
        <taxon>Whippomorpha</taxon>
        <taxon>Cetacea</taxon>
        <taxon>Mysticeti</taxon>
        <taxon>Balaenopteridae</taxon>
        <taxon>Balaenoptera</taxon>
    </lineage>
</organism>
<dbReference type="PANTHER" id="PTHR23115">
    <property type="entry name" value="TRANSLATION FACTOR"/>
    <property type="match status" value="1"/>
</dbReference>
<dbReference type="InterPro" id="IPR027417">
    <property type="entry name" value="P-loop_NTPase"/>
</dbReference>
<proteinExistence type="predicted"/>
<dbReference type="OrthoDB" id="342024at2759"/>
<evidence type="ECO:0000256" key="2">
    <source>
        <dbReference type="ARBA" id="ARBA00023134"/>
    </source>
</evidence>
<evidence type="ECO:0000313" key="3">
    <source>
        <dbReference type="EMBL" id="KAB0393593.1"/>
    </source>
</evidence>
<keyword evidence="4" id="KW-1185">Reference proteome</keyword>
<comment type="caution">
    <text evidence="3">The sequence shown here is derived from an EMBL/GenBank/DDBJ whole genome shotgun (WGS) entry which is preliminary data.</text>
</comment>
<protein>
    <submittedName>
        <fullName evidence="3">Uncharacterized protein</fullName>
    </submittedName>
</protein>
<evidence type="ECO:0000256" key="1">
    <source>
        <dbReference type="ARBA" id="ARBA00022741"/>
    </source>
</evidence>
<keyword evidence="2" id="KW-0342">GTP-binding</keyword>
<dbReference type="SUPFAM" id="SSF52540">
    <property type="entry name" value="P-loop containing nucleoside triphosphate hydrolases"/>
    <property type="match status" value="1"/>
</dbReference>
<keyword evidence="1" id="KW-0547">Nucleotide-binding</keyword>
<dbReference type="Gene3D" id="3.40.50.300">
    <property type="entry name" value="P-loop containing nucleotide triphosphate hydrolases"/>
    <property type="match status" value="1"/>
</dbReference>
<dbReference type="InterPro" id="IPR050100">
    <property type="entry name" value="TRAFAC_GTPase_members"/>
</dbReference>
<sequence>MRALLNLKQVNGQTCERALLTDTLGMKQLVVSVSKMHSTEPPCHQKKNKEIIREVSTYIKKTGSNPDTAAFVPSSDWNGDNMLEPTANVPWFKGWELTGKDRNASGTTLLEALDCILPPTHPTDRSCVCPSRTSTKLVAKVVLSPWRLVFSNPAWWPLLLQPTLQLKQSLLKCTMKL</sequence>
<dbReference type="GO" id="GO:0005525">
    <property type="term" value="F:GTP binding"/>
    <property type="evidence" value="ECO:0007669"/>
    <property type="project" value="UniProtKB-KW"/>
</dbReference>
<name>A0A643C002_BALPH</name>